<reference evidence="8 9" key="1">
    <citation type="journal article" date="2020" name="G3 (Bethesda)">
        <title>Genetic Underpinnings of Host Manipulation by Ophiocordyceps as Revealed by Comparative Transcriptomics.</title>
        <authorList>
            <person name="Will I."/>
            <person name="Das B."/>
            <person name="Trinh T."/>
            <person name="Brachmann A."/>
            <person name="Ohm R.A."/>
            <person name="de Bekker C."/>
        </authorList>
    </citation>
    <scope>NUCLEOTIDE SEQUENCE [LARGE SCALE GENOMIC DNA]</scope>
    <source>
        <strain evidence="8 9">EC05</strain>
    </source>
</reference>
<keyword evidence="9" id="KW-1185">Reference proteome</keyword>
<dbReference type="Gene3D" id="1.20.58.200">
    <property type="entry name" value="Translin, domain 2"/>
    <property type="match status" value="1"/>
</dbReference>
<dbReference type="InterPro" id="IPR016068">
    <property type="entry name" value="Translin_N"/>
</dbReference>
<comment type="similarity">
    <text evidence="3">Belongs to the translin family.</text>
</comment>
<dbReference type="InterPro" id="IPR000073">
    <property type="entry name" value="AB_hydrolase_1"/>
</dbReference>
<keyword evidence="5" id="KW-0539">Nucleus</keyword>
<organism evidence="8 9">
    <name type="scientific">Ophiocordyceps camponoti-floridani</name>
    <dbReference type="NCBI Taxonomy" id="2030778"/>
    <lineage>
        <taxon>Eukaryota</taxon>
        <taxon>Fungi</taxon>
        <taxon>Dikarya</taxon>
        <taxon>Ascomycota</taxon>
        <taxon>Pezizomycotina</taxon>
        <taxon>Sordariomycetes</taxon>
        <taxon>Hypocreomycetidae</taxon>
        <taxon>Hypocreales</taxon>
        <taxon>Ophiocordycipitaceae</taxon>
        <taxon>Ophiocordyceps</taxon>
    </lineage>
</organism>
<evidence type="ECO:0000256" key="2">
    <source>
        <dbReference type="ARBA" id="ARBA00004496"/>
    </source>
</evidence>
<dbReference type="GO" id="GO:0005737">
    <property type="term" value="C:cytoplasm"/>
    <property type="evidence" value="ECO:0007669"/>
    <property type="project" value="UniProtKB-SubCell"/>
</dbReference>
<keyword evidence="4" id="KW-0963">Cytoplasm</keyword>
<proteinExistence type="inferred from homology"/>
<dbReference type="InterPro" id="IPR016069">
    <property type="entry name" value="Translin_C"/>
</dbReference>
<dbReference type="SUPFAM" id="SSF74784">
    <property type="entry name" value="Translin"/>
    <property type="match status" value="1"/>
</dbReference>
<dbReference type="Proteomes" id="UP000562929">
    <property type="component" value="Unassembled WGS sequence"/>
</dbReference>
<evidence type="ECO:0000256" key="5">
    <source>
        <dbReference type="ARBA" id="ARBA00023242"/>
    </source>
</evidence>
<comment type="caution">
    <text evidence="8">The sequence shown here is derived from an EMBL/GenBank/DDBJ whole genome shotgun (WGS) entry which is preliminary data.</text>
</comment>
<sequence>MRGLEELIEALSLRHYLETQSLMTPEEAQAAVPAPIQLTTDDYLLGVMDLFGELMRFATVRRGLVVGQTSVLADLQAWARAFEALPRAHSRDWLGKLEAMRQSPIHTQPAITQPSITQPSIHQATIAQADIHQTSFRQAVFHQVGITQPDILQPGPYFVPLEQPIGGAFTTRTVHFVKAHWPATENHEARPGGHMYVEQLDPLMTVQPLPVILIHGDWHTGQIWTTKPDGRPGWASYLIYQGHRVYIVDLPACGRSNSLTGSQVHVANQSPVPSAALVSRDVTNTAGQMQPGWETATFHTQWPGSGRAGDAVFDRYYSSLVPLLLRKVDRQKLAQTALGELLEKTGPAILLGEGSGATMAWLAADLKPDKVAAVIAVEPAGPPCGTSRSQHRPSPPPGPHDLAHRHYSSQIRFDPSVRAWGIADIPIKFDPPLEPGQSLDVTTTLSLGHHGTDGRPTTPPVPRKLINLTRMQHLVVTAPASSHSTYDWATVEFLIQAGADVEHRKLEEYGILGNGHLMFLEQNSDEVACLVCMWISSRFQLLPTPIIS</sequence>
<dbReference type="InterPro" id="IPR050228">
    <property type="entry name" value="Carboxylesterase_BioH"/>
</dbReference>
<dbReference type="GO" id="GO:0005634">
    <property type="term" value="C:nucleus"/>
    <property type="evidence" value="ECO:0007669"/>
    <property type="project" value="UniProtKB-SubCell"/>
</dbReference>
<dbReference type="PANTHER" id="PTHR43194:SF4">
    <property type="entry name" value="AB HYDROLASE-1 DOMAIN-CONTAINING PROTEIN"/>
    <property type="match status" value="1"/>
</dbReference>
<dbReference type="InterPro" id="IPR002848">
    <property type="entry name" value="Translin_fam"/>
</dbReference>
<evidence type="ECO:0000256" key="6">
    <source>
        <dbReference type="SAM" id="MobiDB-lite"/>
    </source>
</evidence>
<dbReference type="SUPFAM" id="SSF53474">
    <property type="entry name" value="alpha/beta-Hydrolases"/>
    <property type="match status" value="1"/>
</dbReference>
<protein>
    <recommendedName>
        <fullName evidence="7">AB hydrolase-1 domain-containing protein</fullName>
    </recommendedName>
</protein>
<dbReference type="Gene3D" id="3.40.50.1820">
    <property type="entry name" value="alpha/beta hydrolase"/>
    <property type="match status" value="1"/>
</dbReference>
<dbReference type="Gene3D" id="1.20.58.190">
    <property type="entry name" value="Translin, domain 1"/>
    <property type="match status" value="1"/>
</dbReference>
<dbReference type="OrthoDB" id="9978720at2759"/>
<dbReference type="InterPro" id="IPR029058">
    <property type="entry name" value="AB_hydrolase_fold"/>
</dbReference>
<evidence type="ECO:0000256" key="3">
    <source>
        <dbReference type="ARBA" id="ARBA00005902"/>
    </source>
</evidence>
<evidence type="ECO:0000256" key="1">
    <source>
        <dbReference type="ARBA" id="ARBA00004123"/>
    </source>
</evidence>
<evidence type="ECO:0000313" key="9">
    <source>
        <dbReference type="Proteomes" id="UP000562929"/>
    </source>
</evidence>
<dbReference type="AlphaFoldDB" id="A0A8H4QA93"/>
<feature type="region of interest" description="Disordered" evidence="6">
    <location>
        <begin position="381"/>
        <end position="404"/>
    </location>
</feature>
<dbReference type="CDD" id="cd12809">
    <property type="entry name" value="Esterase_713_like-2"/>
    <property type="match status" value="1"/>
</dbReference>
<comment type="subcellular location">
    <subcellularLocation>
        <location evidence="2">Cytoplasm</location>
    </subcellularLocation>
    <subcellularLocation>
        <location evidence="1">Nucleus</location>
    </subcellularLocation>
</comment>
<dbReference type="EMBL" id="JAACLJ010000002">
    <property type="protein sequence ID" value="KAF4592072.1"/>
    <property type="molecule type" value="Genomic_DNA"/>
</dbReference>
<name>A0A8H4QA93_9HYPO</name>
<dbReference type="InterPro" id="IPR036081">
    <property type="entry name" value="Translin_sf"/>
</dbReference>
<dbReference type="Pfam" id="PF12697">
    <property type="entry name" value="Abhydrolase_6"/>
    <property type="match status" value="1"/>
</dbReference>
<dbReference type="Pfam" id="PF01997">
    <property type="entry name" value="Translin"/>
    <property type="match status" value="1"/>
</dbReference>
<accession>A0A8H4QA93</accession>
<feature type="domain" description="AB hydrolase-1" evidence="7">
    <location>
        <begin position="211"/>
        <end position="528"/>
    </location>
</feature>
<evidence type="ECO:0000259" key="7">
    <source>
        <dbReference type="Pfam" id="PF12697"/>
    </source>
</evidence>
<dbReference type="GO" id="GO:0043565">
    <property type="term" value="F:sequence-specific DNA binding"/>
    <property type="evidence" value="ECO:0007669"/>
    <property type="project" value="InterPro"/>
</dbReference>
<gene>
    <name evidence="8" type="ORF">GQ602_002371</name>
</gene>
<evidence type="ECO:0000256" key="4">
    <source>
        <dbReference type="ARBA" id="ARBA00022490"/>
    </source>
</evidence>
<evidence type="ECO:0000313" key="8">
    <source>
        <dbReference type="EMBL" id="KAF4592072.1"/>
    </source>
</evidence>
<dbReference type="PANTHER" id="PTHR43194">
    <property type="entry name" value="HYDROLASE ALPHA/BETA FOLD FAMILY"/>
    <property type="match status" value="1"/>
</dbReference>